<sequence length="86" mass="10003">EEWVDELASMSEEEQAEFEVELVAVKVVLAKIRKVAFKIINSVTILLPAWREICLDLNLNEKLIPRDVKTHWNSTFDMALVTIQYK</sequence>
<accession>A0A371CPE5</accession>
<feature type="non-terminal residue" evidence="1">
    <location>
        <position position="1"/>
    </location>
</feature>
<reference evidence="1 2" key="1">
    <citation type="journal article" date="2018" name="Biotechnol. Biofuels">
        <title>Integrative visual omics of the white-rot fungus Polyporus brumalis exposes the biotechnological potential of its oxidative enzymes for delignifying raw plant biomass.</title>
        <authorList>
            <person name="Miyauchi S."/>
            <person name="Rancon A."/>
            <person name="Drula E."/>
            <person name="Hage H."/>
            <person name="Chaduli D."/>
            <person name="Favel A."/>
            <person name="Grisel S."/>
            <person name="Henrissat B."/>
            <person name="Herpoel-Gimbert I."/>
            <person name="Ruiz-Duenas F.J."/>
            <person name="Chevret D."/>
            <person name="Hainaut M."/>
            <person name="Lin J."/>
            <person name="Wang M."/>
            <person name="Pangilinan J."/>
            <person name="Lipzen A."/>
            <person name="Lesage-Meessen L."/>
            <person name="Navarro D."/>
            <person name="Riley R."/>
            <person name="Grigoriev I.V."/>
            <person name="Zhou S."/>
            <person name="Raouche S."/>
            <person name="Rosso M.N."/>
        </authorList>
    </citation>
    <scope>NUCLEOTIDE SEQUENCE [LARGE SCALE GENOMIC DNA]</scope>
    <source>
        <strain evidence="1 2">BRFM 1820</strain>
    </source>
</reference>
<dbReference type="AlphaFoldDB" id="A0A371CPE5"/>
<evidence type="ECO:0000313" key="1">
    <source>
        <dbReference type="EMBL" id="RDX42156.1"/>
    </source>
</evidence>
<keyword evidence="2" id="KW-1185">Reference proteome</keyword>
<name>A0A371CPE5_9APHY</name>
<gene>
    <name evidence="1" type="ORF">OH76DRAFT_1298982</name>
</gene>
<feature type="non-terminal residue" evidence="1">
    <location>
        <position position="86"/>
    </location>
</feature>
<protein>
    <submittedName>
        <fullName evidence="1">Uncharacterized protein</fullName>
    </submittedName>
</protein>
<organism evidence="1 2">
    <name type="scientific">Lentinus brumalis</name>
    <dbReference type="NCBI Taxonomy" id="2498619"/>
    <lineage>
        <taxon>Eukaryota</taxon>
        <taxon>Fungi</taxon>
        <taxon>Dikarya</taxon>
        <taxon>Basidiomycota</taxon>
        <taxon>Agaricomycotina</taxon>
        <taxon>Agaricomycetes</taxon>
        <taxon>Polyporales</taxon>
        <taxon>Polyporaceae</taxon>
        <taxon>Lentinus</taxon>
    </lineage>
</organism>
<proteinExistence type="predicted"/>
<dbReference type="EMBL" id="KZ857491">
    <property type="protein sequence ID" value="RDX42156.1"/>
    <property type="molecule type" value="Genomic_DNA"/>
</dbReference>
<dbReference type="OrthoDB" id="2797375at2759"/>
<evidence type="ECO:0000313" key="2">
    <source>
        <dbReference type="Proteomes" id="UP000256964"/>
    </source>
</evidence>
<dbReference type="Proteomes" id="UP000256964">
    <property type="component" value="Unassembled WGS sequence"/>
</dbReference>